<keyword evidence="3 15" id="KW-0723">Serine/threonine-protein kinase</keyword>
<evidence type="ECO:0000256" key="4">
    <source>
        <dbReference type="ARBA" id="ARBA00022618"/>
    </source>
</evidence>
<organism evidence="18 19">
    <name type="scientific">Caenorhabditis nigoni</name>
    <dbReference type="NCBI Taxonomy" id="1611254"/>
    <lineage>
        <taxon>Eukaryota</taxon>
        <taxon>Metazoa</taxon>
        <taxon>Ecdysozoa</taxon>
        <taxon>Nematoda</taxon>
        <taxon>Chromadorea</taxon>
        <taxon>Rhabditida</taxon>
        <taxon>Rhabditina</taxon>
        <taxon>Rhabditomorpha</taxon>
        <taxon>Rhabditoidea</taxon>
        <taxon>Rhabditidae</taxon>
        <taxon>Peloderinae</taxon>
        <taxon>Caenorhabditis</taxon>
    </lineage>
</organism>
<dbReference type="GO" id="GO:0010389">
    <property type="term" value="P:regulation of G2/M transition of mitotic cell cycle"/>
    <property type="evidence" value="ECO:0007669"/>
    <property type="project" value="TreeGrafter"/>
</dbReference>
<evidence type="ECO:0000256" key="5">
    <source>
        <dbReference type="ARBA" id="ARBA00022679"/>
    </source>
</evidence>
<keyword evidence="5" id="KW-0808">Transferase</keyword>
<evidence type="ECO:0000256" key="6">
    <source>
        <dbReference type="ARBA" id="ARBA00022741"/>
    </source>
</evidence>
<dbReference type="GO" id="GO:0000307">
    <property type="term" value="C:cyclin-dependent protein kinase holoenzyme complex"/>
    <property type="evidence" value="ECO:0007669"/>
    <property type="project" value="TreeGrafter"/>
</dbReference>
<dbReference type="GO" id="GO:0005737">
    <property type="term" value="C:cytoplasm"/>
    <property type="evidence" value="ECO:0007669"/>
    <property type="project" value="TreeGrafter"/>
</dbReference>
<evidence type="ECO:0000256" key="10">
    <source>
        <dbReference type="ARBA" id="ARBA00023306"/>
    </source>
</evidence>
<evidence type="ECO:0000256" key="9">
    <source>
        <dbReference type="ARBA" id="ARBA00022840"/>
    </source>
</evidence>
<dbReference type="AlphaFoldDB" id="A0A2G5VVD2"/>
<dbReference type="FunFam" id="1.10.510.10:FF:000706">
    <property type="entry name" value="Cyclin-dependent kinase 1"/>
    <property type="match status" value="1"/>
</dbReference>
<dbReference type="Proteomes" id="UP000230233">
    <property type="component" value="Chromosome I"/>
</dbReference>
<sequence length="340" mass="39587">MPTDISPERDLSGRFRAYRKIGEGTYGVVYKAVHVRDNVQCALKMIRTDRDEEGIPSTCLREISCIKDLQHDNIVTLFDIIYANSKLYMVFEFIDQDLKNLMDMLDPVDMMLPQEYVKSFMWQLLSALSYCHLRRIVHRDLKPQNILVSNSGIVKIADFGLARNFSFPSRNYTHEVVTLWYRPPEILLGSQRYSTSLDMWSLGCIFSEIASTKPLFPGECEISQLFKIFEIIGTPNTRNWPGVAEYPHFKSVFPQWSFNLNKLAELSCLTGHGLDILREILRYPPEHRLTAKGALSHRYFLHNEFTQNRPSVAKLKEEIDQRMRSRRRTNRTASPNDHIF</sequence>
<evidence type="ECO:0000256" key="16">
    <source>
        <dbReference type="SAM" id="MobiDB-lite"/>
    </source>
</evidence>
<dbReference type="InterPro" id="IPR000719">
    <property type="entry name" value="Prot_kinase_dom"/>
</dbReference>
<dbReference type="SMART" id="SM00220">
    <property type="entry name" value="S_TKc"/>
    <property type="match status" value="1"/>
</dbReference>
<gene>
    <name evidence="18" type="primary">Cnig_chr_I.g899</name>
    <name evidence="18" type="ORF">B9Z55_000899</name>
</gene>
<dbReference type="SUPFAM" id="SSF56112">
    <property type="entry name" value="Protein kinase-like (PK-like)"/>
    <property type="match status" value="1"/>
</dbReference>
<dbReference type="OrthoDB" id="1732493at2759"/>
<name>A0A2G5VVD2_9PELO</name>
<dbReference type="Gene3D" id="3.30.200.20">
    <property type="entry name" value="Phosphorylase Kinase, domain 1"/>
    <property type="match status" value="1"/>
</dbReference>
<dbReference type="Pfam" id="PF00069">
    <property type="entry name" value="Pkinase"/>
    <property type="match status" value="1"/>
</dbReference>
<dbReference type="EMBL" id="PDUG01000001">
    <property type="protein sequence ID" value="PIC55759.1"/>
    <property type="molecule type" value="Genomic_DNA"/>
</dbReference>
<evidence type="ECO:0000256" key="12">
    <source>
        <dbReference type="ARBA" id="ARBA00047811"/>
    </source>
</evidence>
<dbReference type="GO" id="GO:0030332">
    <property type="term" value="F:cyclin binding"/>
    <property type="evidence" value="ECO:0007669"/>
    <property type="project" value="TreeGrafter"/>
</dbReference>
<dbReference type="Gene3D" id="1.10.510.10">
    <property type="entry name" value="Transferase(Phosphotransferase) domain 1"/>
    <property type="match status" value="1"/>
</dbReference>
<dbReference type="GO" id="GO:0005524">
    <property type="term" value="F:ATP binding"/>
    <property type="evidence" value="ECO:0007669"/>
    <property type="project" value="UniProtKB-UniRule"/>
</dbReference>
<comment type="similarity">
    <text evidence="1">Belongs to the protein kinase superfamily. CMGC Ser/Thr protein kinase family. CDC2/CDKX subfamily.</text>
</comment>
<evidence type="ECO:0000256" key="2">
    <source>
        <dbReference type="ARBA" id="ARBA00012425"/>
    </source>
</evidence>
<dbReference type="InterPro" id="IPR050108">
    <property type="entry name" value="CDK"/>
</dbReference>
<dbReference type="GO" id="GO:0051446">
    <property type="term" value="P:positive regulation of meiotic cell cycle"/>
    <property type="evidence" value="ECO:0007669"/>
    <property type="project" value="UniProtKB-ARBA"/>
</dbReference>
<dbReference type="PANTHER" id="PTHR24056">
    <property type="entry name" value="CELL DIVISION PROTEIN KINASE"/>
    <property type="match status" value="1"/>
</dbReference>
<evidence type="ECO:0000313" key="19">
    <source>
        <dbReference type="Proteomes" id="UP000230233"/>
    </source>
</evidence>
<keyword evidence="9 14" id="KW-0067">ATP-binding</keyword>
<evidence type="ECO:0000256" key="1">
    <source>
        <dbReference type="ARBA" id="ARBA00006485"/>
    </source>
</evidence>
<dbReference type="PROSITE" id="PS50011">
    <property type="entry name" value="PROTEIN_KINASE_DOM"/>
    <property type="match status" value="1"/>
</dbReference>
<reference evidence="19" key="1">
    <citation type="submission" date="2017-10" db="EMBL/GenBank/DDBJ databases">
        <title>Rapid genome shrinkage in a self-fertile nematode reveals novel sperm competition proteins.</title>
        <authorList>
            <person name="Yin D."/>
            <person name="Schwarz E.M."/>
            <person name="Thomas C.G."/>
            <person name="Felde R.L."/>
            <person name="Korf I.F."/>
            <person name="Cutter A.D."/>
            <person name="Schartner C.M."/>
            <person name="Ralston E.J."/>
            <person name="Meyer B.J."/>
            <person name="Haag E.S."/>
        </authorList>
    </citation>
    <scope>NUCLEOTIDE SEQUENCE [LARGE SCALE GENOMIC DNA]</scope>
    <source>
        <strain evidence="19">JU1422</strain>
    </source>
</reference>
<dbReference type="FunFam" id="3.30.200.20:FF:000552">
    <property type="entry name" value="Cell division protein kinase, putative"/>
    <property type="match status" value="1"/>
</dbReference>
<evidence type="ECO:0000256" key="11">
    <source>
        <dbReference type="ARBA" id="ARBA00039265"/>
    </source>
</evidence>
<evidence type="ECO:0000256" key="14">
    <source>
        <dbReference type="PROSITE-ProRule" id="PRU10141"/>
    </source>
</evidence>
<evidence type="ECO:0000256" key="8">
    <source>
        <dbReference type="ARBA" id="ARBA00022777"/>
    </source>
</evidence>
<dbReference type="GO" id="GO:0051301">
    <property type="term" value="P:cell division"/>
    <property type="evidence" value="ECO:0007669"/>
    <property type="project" value="UniProtKB-KW"/>
</dbReference>
<comment type="caution">
    <text evidence="18">The sequence shown here is derived from an EMBL/GenBank/DDBJ whole genome shotgun (WGS) entry which is preliminary data.</text>
</comment>
<dbReference type="GO" id="GO:0005634">
    <property type="term" value="C:nucleus"/>
    <property type="evidence" value="ECO:0007669"/>
    <property type="project" value="TreeGrafter"/>
</dbReference>
<dbReference type="GO" id="GO:0010468">
    <property type="term" value="P:regulation of gene expression"/>
    <property type="evidence" value="ECO:0007669"/>
    <property type="project" value="TreeGrafter"/>
</dbReference>
<accession>A0A2G5VVD2</accession>
<evidence type="ECO:0000256" key="3">
    <source>
        <dbReference type="ARBA" id="ARBA00022527"/>
    </source>
</evidence>
<dbReference type="GO" id="GO:0007165">
    <property type="term" value="P:signal transduction"/>
    <property type="evidence" value="ECO:0007669"/>
    <property type="project" value="TreeGrafter"/>
</dbReference>
<dbReference type="PROSITE" id="PS00107">
    <property type="entry name" value="PROTEIN_KINASE_ATP"/>
    <property type="match status" value="1"/>
</dbReference>
<dbReference type="STRING" id="1611254.A0A2G5VVD2"/>
<evidence type="ECO:0000259" key="17">
    <source>
        <dbReference type="PROSITE" id="PS50011"/>
    </source>
</evidence>
<feature type="binding site" evidence="14">
    <location>
        <position position="44"/>
    </location>
    <ligand>
        <name>ATP</name>
        <dbReference type="ChEBI" id="CHEBI:30616"/>
    </ligand>
</feature>
<comment type="catalytic activity">
    <reaction evidence="12">
        <text>L-threonyl-[protein] + ATP = O-phospho-L-threonyl-[protein] + ADP + H(+)</text>
        <dbReference type="Rhea" id="RHEA:46608"/>
        <dbReference type="Rhea" id="RHEA-COMP:11060"/>
        <dbReference type="Rhea" id="RHEA-COMP:11605"/>
        <dbReference type="ChEBI" id="CHEBI:15378"/>
        <dbReference type="ChEBI" id="CHEBI:30013"/>
        <dbReference type="ChEBI" id="CHEBI:30616"/>
        <dbReference type="ChEBI" id="CHEBI:61977"/>
        <dbReference type="ChEBI" id="CHEBI:456216"/>
        <dbReference type="EC" id="2.7.11.22"/>
    </reaction>
</comment>
<dbReference type="PROSITE" id="PS00108">
    <property type="entry name" value="PROTEIN_KINASE_ST"/>
    <property type="match status" value="1"/>
</dbReference>
<evidence type="ECO:0000313" key="18">
    <source>
        <dbReference type="EMBL" id="PIC55759.1"/>
    </source>
</evidence>
<dbReference type="GO" id="GO:0000082">
    <property type="term" value="P:G1/S transition of mitotic cell cycle"/>
    <property type="evidence" value="ECO:0007669"/>
    <property type="project" value="TreeGrafter"/>
</dbReference>
<comment type="catalytic activity">
    <reaction evidence="13">
        <text>L-seryl-[protein] + ATP = O-phospho-L-seryl-[protein] + ADP + H(+)</text>
        <dbReference type="Rhea" id="RHEA:17989"/>
        <dbReference type="Rhea" id="RHEA-COMP:9863"/>
        <dbReference type="Rhea" id="RHEA-COMP:11604"/>
        <dbReference type="ChEBI" id="CHEBI:15378"/>
        <dbReference type="ChEBI" id="CHEBI:29999"/>
        <dbReference type="ChEBI" id="CHEBI:30616"/>
        <dbReference type="ChEBI" id="CHEBI:83421"/>
        <dbReference type="ChEBI" id="CHEBI:456216"/>
        <dbReference type="EC" id="2.7.11.22"/>
    </reaction>
</comment>
<keyword evidence="4" id="KW-0132">Cell division</keyword>
<keyword evidence="10" id="KW-0131">Cell cycle</keyword>
<keyword evidence="6 14" id="KW-0547">Nucleotide-binding</keyword>
<dbReference type="CDD" id="cd07829">
    <property type="entry name" value="STKc_CDK_like"/>
    <property type="match status" value="1"/>
</dbReference>
<evidence type="ECO:0000256" key="13">
    <source>
        <dbReference type="ARBA" id="ARBA00048367"/>
    </source>
</evidence>
<feature type="domain" description="Protein kinase" evidence="17">
    <location>
        <begin position="15"/>
        <end position="300"/>
    </location>
</feature>
<dbReference type="EC" id="2.7.11.22" evidence="2"/>
<dbReference type="GO" id="GO:0004693">
    <property type="term" value="F:cyclin-dependent protein serine/threonine kinase activity"/>
    <property type="evidence" value="ECO:0007669"/>
    <property type="project" value="UniProtKB-EC"/>
</dbReference>
<keyword evidence="19" id="KW-1185">Reference proteome</keyword>
<proteinExistence type="inferred from homology"/>
<keyword evidence="7" id="KW-0498">Mitosis</keyword>
<dbReference type="InterPro" id="IPR008271">
    <property type="entry name" value="Ser/Thr_kinase_AS"/>
</dbReference>
<protein>
    <recommendedName>
        <fullName evidence="11">Cyclin-dependent kinase 2</fullName>
        <ecNumber evidence="2">2.7.11.22</ecNumber>
    </recommendedName>
</protein>
<dbReference type="InterPro" id="IPR017441">
    <property type="entry name" value="Protein_kinase_ATP_BS"/>
</dbReference>
<evidence type="ECO:0000256" key="7">
    <source>
        <dbReference type="ARBA" id="ARBA00022776"/>
    </source>
</evidence>
<keyword evidence="8" id="KW-0418">Kinase</keyword>
<dbReference type="PANTHER" id="PTHR24056:SF254">
    <property type="entry name" value="CYCLIN-DEPENDENT KINASE 2"/>
    <property type="match status" value="1"/>
</dbReference>
<dbReference type="InterPro" id="IPR011009">
    <property type="entry name" value="Kinase-like_dom_sf"/>
</dbReference>
<feature type="region of interest" description="Disordered" evidence="16">
    <location>
        <begin position="320"/>
        <end position="340"/>
    </location>
</feature>
<dbReference type="GO" id="GO:0090068">
    <property type="term" value="P:positive regulation of cell cycle process"/>
    <property type="evidence" value="ECO:0007669"/>
    <property type="project" value="UniProtKB-ARBA"/>
</dbReference>
<evidence type="ECO:0000256" key="15">
    <source>
        <dbReference type="RuleBase" id="RU000304"/>
    </source>
</evidence>